<organism evidence="2">
    <name type="scientific">Paenibacillus sp. SYP-B3998</name>
    <dbReference type="NCBI Taxonomy" id="2678564"/>
    <lineage>
        <taxon>Bacteria</taxon>
        <taxon>Bacillati</taxon>
        <taxon>Bacillota</taxon>
        <taxon>Bacilli</taxon>
        <taxon>Bacillales</taxon>
        <taxon>Paenibacillaceae</taxon>
        <taxon>Paenibacillus</taxon>
    </lineage>
</organism>
<sequence>MRKSTKKALIIAIIGVVVWILSVGIGISIQFASMSNHDENASFVRFLLFLLVGGLGFMTALVSGIIWLLFYLQDRKEMKS</sequence>
<dbReference type="RefSeq" id="WP_163949956.1">
    <property type="nucleotide sequence ID" value="NZ_JAAIKC010000007.1"/>
</dbReference>
<reference evidence="2" key="1">
    <citation type="submission" date="2020-02" db="EMBL/GenBank/DDBJ databases">
        <authorList>
            <person name="Shen X.-R."/>
            <person name="Zhang Y.-X."/>
        </authorList>
    </citation>
    <scope>NUCLEOTIDE SEQUENCE</scope>
    <source>
        <strain evidence="2">SYP-B3998</strain>
    </source>
</reference>
<keyword evidence="1" id="KW-1133">Transmembrane helix</keyword>
<evidence type="ECO:0000256" key="1">
    <source>
        <dbReference type="SAM" id="Phobius"/>
    </source>
</evidence>
<proteinExistence type="predicted"/>
<keyword evidence="1" id="KW-0812">Transmembrane</keyword>
<feature type="transmembrane region" description="Helical" evidence="1">
    <location>
        <begin position="43"/>
        <end position="72"/>
    </location>
</feature>
<accession>A0A6G4A2D2</accession>
<feature type="transmembrane region" description="Helical" evidence="1">
    <location>
        <begin position="9"/>
        <end position="31"/>
    </location>
</feature>
<comment type="caution">
    <text evidence="2">The sequence shown here is derived from an EMBL/GenBank/DDBJ whole genome shotgun (WGS) entry which is preliminary data.</text>
</comment>
<protein>
    <submittedName>
        <fullName evidence="2">Uncharacterized protein</fullName>
    </submittedName>
</protein>
<keyword evidence="1" id="KW-0472">Membrane</keyword>
<gene>
    <name evidence="2" type="ORF">GK047_18435</name>
</gene>
<name>A0A6G4A2D2_9BACL</name>
<dbReference type="EMBL" id="JAAIKC010000007">
    <property type="protein sequence ID" value="NEW07981.1"/>
    <property type="molecule type" value="Genomic_DNA"/>
</dbReference>
<evidence type="ECO:0000313" key="2">
    <source>
        <dbReference type="EMBL" id="NEW07981.1"/>
    </source>
</evidence>
<dbReference type="AlphaFoldDB" id="A0A6G4A2D2"/>